<accession>A0A4S8JXS4</accession>
<comment type="caution">
    <text evidence="6">The sequence shown here is derived from an EMBL/GenBank/DDBJ whole genome shotgun (WGS) entry which is preliminary data.</text>
</comment>
<name>A0A4S8JXS4_MUSBA</name>
<protein>
    <recommendedName>
        <fullName evidence="5">Myb-like domain-containing protein</fullName>
    </recommendedName>
</protein>
<dbReference type="InterPro" id="IPR009057">
    <property type="entry name" value="Homeodomain-like_sf"/>
</dbReference>
<keyword evidence="1" id="KW-0805">Transcription regulation</keyword>
<proteinExistence type="predicted"/>
<dbReference type="InterPro" id="IPR044636">
    <property type="entry name" value="RADIALIS-like"/>
</dbReference>
<evidence type="ECO:0000313" key="6">
    <source>
        <dbReference type="EMBL" id="THU67122.1"/>
    </source>
</evidence>
<dbReference type="EMBL" id="PYDT01000003">
    <property type="protein sequence ID" value="THU67122.1"/>
    <property type="molecule type" value="Genomic_DNA"/>
</dbReference>
<keyword evidence="2" id="KW-0804">Transcription</keyword>
<dbReference type="GO" id="GO:0003700">
    <property type="term" value="F:DNA-binding transcription factor activity"/>
    <property type="evidence" value="ECO:0007669"/>
    <property type="project" value="InterPro"/>
</dbReference>
<evidence type="ECO:0000256" key="2">
    <source>
        <dbReference type="ARBA" id="ARBA00023163"/>
    </source>
</evidence>
<evidence type="ECO:0000313" key="7">
    <source>
        <dbReference type="Proteomes" id="UP000317650"/>
    </source>
</evidence>
<dbReference type="Pfam" id="PF00249">
    <property type="entry name" value="Myb_DNA-binding"/>
    <property type="match status" value="1"/>
</dbReference>
<dbReference type="SMART" id="SM00717">
    <property type="entry name" value="SANT"/>
    <property type="match status" value="1"/>
</dbReference>
<dbReference type="PANTHER" id="PTHR43952">
    <property type="entry name" value="MYB FAMILY TRANSCRIPTION FACTOR-RELATED"/>
    <property type="match status" value="1"/>
</dbReference>
<gene>
    <name evidence="6" type="ORF">C4D60_Mb05t21320</name>
</gene>
<feature type="compositionally biased region" description="Basic and acidic residues" evidence="4">
    <location>
        <begin position="93"/>
        <end position="106"/>
    </location>
</feature>
<dbReference type="SUPFAM" id="SSF46689">
    <property type="entry name" value="Homeodomain-like"/>
    <property type="match status" value="1"/>
</dbReference>
<evidence type="ECO:0000256" key="4">
    <source>
        <dbReference type="SAM" id="MobiDB-lite"/>
    </source>
</evidence>
<reference evidence="6 7" key="1">
    <citation type="journal article" date="2019" name="Nat. Plants">
        <title>Genome sequencing of Musa balbisiana reveals subgenome evolution and function divergence in polyploid bananas.</title>
        <authorList>
            <person name="Yao X."/>
        </authorList>
    </citation>
    <scope>NUCLEOTIDE SEQUENCE [LARGE SCALE GENOMIC DNA]</scope>
    <source>
        <strain evidence="7">cv. DH-PKW</strain>
        <tissue evidence="6">Leaves</tissue>
    </source>
</reference>
<dbReference type="PANTHER" id="PTHR43952:SF75">
    <property type="entry name" value="PROTEIN RADIALIS-LIKE 6"/>
    <property type="match status" value="1"/>
</dbReference>
<keyword evidence="3" id="KW-0539">Nucleus</keyword>
<evidence type="ECO:0000256" key="3">
    <source>
        <dbReference type="ARBA" id="ARBA00023242"/>
    </source>
</evidence>
<dbReference type="STRING" id="52838.A0A4S8JXS4"/>
<feature type="compositionally biased region" description="Basic and acidic residues" evidence="4">
    <location>
        <begin position="136"/>
        <end position="146"/>
    </location>
</feature>
<sequence>MDAGKQGSSSSWSWEENKKFEVALVAYTDNHPIPIPWDKIAADLPGRTVAEVKAHYDELMEDICRIDLYALSLPDCDVPEQSTAGCSDANRGSVDEPRRDQEDIKSAAEGNPGQRKNTSDDSCTEVLHPSEDDEQGQEKEIKDPSP</sequence>
<organism evidence="6 7">
    <name type="scientific">Musa balbisiana</name>
    <name type="common">Banana</name>
    <dbReference type="NCBI Taxonomy" id="52838"/>
    <lineage>
        <taxon>Eukaryota</taxon>
        <taxon>Viridiplantae</taxon>
        <taxon>Streptophyta</taxon>
        <taxon>Embryophyta</taxon>
        <taxon>Tracheophyta</taxon>
        <taxon>Spermatophyta</taxon>
        <taxon>Magnoliopsida</taxon>
        <taxon>Liliopsida</taxon>
        <taxon>Zingiberales</taxon>
        <taxon>Musaceae</taxon>
        <taxon>Musa</taxon>
    </lineage>
</organism>
<evidence type="ECO:0000259" key="5">
    <source>
        <dbReference type="PROSITE" id="PS50090"/>
    </source>
</evidence>
<evidence type="ECO:0000256" key="1">
    <source>
        <dbReference type="ARBA" id="ARBA00023015"/>
    </source>
</evidence>
<dbReference type="CDD" id="cd00167">
    <property type="entry name" value="SANT"/>
    <property type="match status" value="1"/>
</dbReference>
<dbReference type="PROSITE" id="PS50090">
    <property type="entry name" value="MYB_LIKE"/>
    <property type="match status" value="1"/>
</dbReference>
<dbReference type="Gene3D" id="1.10.10.60">
    <property type="entry name" value="Homeodomain-like"/>
    <property type="match status" value="1"/>
</dbReference>
<dbReference type="AlphaFoldDB" id="A0A4S8JXS4"/>
<keyword evidence="7" id="KW-1185">Reference proteome</keyword>
<feature type="domain" description="Myb-like" evidence="5">
    <location>
        <begin position="4"/>
        <end position="60"/>
    </location>
</feature>
<dbReference type="Proteomes" id="UP000317650">
    <property type="component" value="Chromosome 5"/>
</dbReference>
<feature type="region of interest" description="Disordered" evidence="4">
    <location>
        <begin position="77"/>
        <end position="146"/>
    </location>
</feature>
<dbReference type="InterPro" id="IPR001005">
    <property type="entry name" value="SANT/Myb"/>
</dbReference>